<feature type="transmembrane region" description="Helical" evidence="9">
    <location>
        <begin position="117"/>
        <end position="136"/>
    </location>
</feature>
<evidence type="ECO:0000256" key="3">
    <source>
        <dbReference type="ARBA" id="ARBA00022553"/>
    </source>
</evidence>
<keyword evidence="9" id="KW-1133">Transmembrane helix</keyword>
<keyword evidence="9" id="KW-0812">Transmembrane</keyword>
<accession>A0A9X2D8Y1</accession>
<keyword evidence="5" id="KW-0547">Nucleotide-binding</keyword>
<dbReference type="Pfam" id="PF07730">
    <property type="entry name" value="HisKA_3"/>
    <property type="match status" value="1"/>
</dbReference>
<feature type="transmembrane region" description="Helical" evidence="9">
    <location>
        <begin position="7"/>
        <end position="25"/>
    </location>
</feature>
<dbReference type="Gene3D" id="3.30.565.10">
    <property type="entry name" value="Histidine kinase-like ATPase, C-terminal domain"/>
    <property type="match status" value="1"/>
</dbReference>
<evidence type="ECO:0000313" key="11">
    <source>
        <dbReference type="EMBL" id="MCM0621540.1"/>
    </source>
</evidence>
<keyword evidence="3" id="KW-0597">Phosphoprotein</keyword>
<dbReference type="InterPro" id="IPR050482">
    <property type="entry name" value="Sensor_HK_TwoCompSys"/>
</dbReference>
<evidence type="ECO:0000259" key="10">
    <source>
        <dbReference type="Pfam" id="PF07730"/>
    </source>
</evidence>
<dbReference type="GO" id="GO:0000155">
    <property type="term" value="F:phosphorelay sensor kinase activity"/>
    <property type="evidence" value="ECO:0007669"/>
    <property type="project" value="InterPro"/>
</dbReference>
<evidence type="ECO:0000256" key="9">
    <source>
        <dbReference type="SAM" id="Phobius"/>
    </source>
</evidence>
<proteinExistence type="predicted"/>
<comment type="catalytic activity">
    <reaction evidence="1">
        <text>ATP + protein L-histidine = ADP + protein N-phospho-L-histidine.</text>
        <dbReference type="EC" id="2.7.13.3"/>
    </reaction>
</comment>
<organism evidence="11 12">
    <name type="scientific">Nocardioides bruguierae</name>
    <dbReference type="NCBI Taxonomy" id="2945102"/>
    <lineage>
        <taxon>Bacteria</taxon>
        <taxon>Bacillati</taxon>
        <taxon>Actinomycetota</taxon>
        <taxon>Actinomycetes</taxon>
        <taxon>Propionibacteriales</taxon>
        <taxon>Nocardioidaceae</taxon>
        <taxon>Nocardioides</taxon>
    </lineage>
</organism>
<keyword evidence="6 11" id="KW-0418">Kinase</keyword>
<dbReference type="EMBL" id="JAMOIL010000019">
    <property type="protein sequence ID" value="MCM0621540.1"/>
    <property type="molecule type" value="Genomic_DNA"/>
</dbReference>
<evidence type="ECO:0000256" key="8">
    <source>
        <dbReference type="ARBA" id="ARBA00023012"/>
    </source>
</evidence>
<dbReference type="Gene3D" id="1.20.5.1930">
    <property type="match status" value="1"/>
</dbReference>
<dbReference type="RefSeq" id="WP_250827950.1">
    <property type="nucleotide sequence ID" value="NZ_JAMOIL010000019.1"/>
</dbReference>
<feature type="transmembrane region" description="Helical" evidence="9">
    <location>
        <begin position="80"/>
        <end position="105"/>
    </location>
</feature>
<evidence type="ECO:0000256" key="1">
    <source>
        <dbReference type="ARBA" id="ARBA00000085"/>
    </source>
</evidence>
<keyword evidence="9" id="KW-0472">Membrane</keyword>
<keyword evidence="12" id="KW-1185">Reference proteome</keyword>
<protein>
    <recommendedName>
        <fullName evidence="2">histidine kinase</fullName>
        <ecNumber evidence="2">2.7.13.3</ecNumber>
    </recommendedName>
</protein>
<dbReference type="AlphaFoldDB" id="A0A9X2D8Y1"/>
<sequence>MTASEDFLLLGTVLTTVSAVTWGLVPSVALRSPWLAGVLASAPLMLVWIGGTRLPLTLPVALVAAASVTWGRSRRAAGVLAFIAWGLVALVVVTGRGGIIVFGTIQVDFNRLDTGDLLTLPFYALGFAAPLLVAELGRRASTTAARAAALEARAGEVEREAAVLDERARLARDLHDVVAHHVSLIAVRAETAPYSEPGLGDAGRRVLSGVADDARRALDELRQVLGVIGRSASEPALSPQPTALDAHALVERARIAGENVTWEPHAPSAGALAAVEPATGLVVYRLLQEGLTNARRHAPGRPVVVRLALGGGRVVLSVSTDVGAATSPPTPGRGLTGARERVEALGGTFGLRTHGAVLSLEADMPGGPA</sequence>
<dbReference type="InterPro" id="IPR011712">
    <property type="entry name" value="Sig_transdc_His_kin_sub3_dim/P"/>
</dbReference>
<dbReference type="CDD" id="cd16917">
    <property type="entry name" value="HATPase_UhpB-NarQ-NarX-like"/>
    <property type="match status" value="1"/>
</dbReference>
<evidence type="ECO:0000256" key="4">
    <source>
        <dbReference type="ARBA" id="ARBA00022679"/>
    </source>
</evidence>
<dbReference type="GO" id="GO:0046983">
    <property type="term" value="F:protein dimerization activity"/>
    <property type="evidence" value="ECO:0007669"/>
    <property type="project" value="InterPro"/>
</dbReference>
<evidence type="ECO:0000256" key="6">
    <source>
        <dbReference type="ARBA" id="ARBA00022777"/>
    </source>
</evidence>
<dbReference type="PANTHER" id="PTHR24421">
    <property type="entry name" value="NITRATE/NITRITE SENSOR PROTEIN NARX-RELATED"/>
    <property type="match status" value="1"/>
</dbReference>
<keyword evidence="8" id="KW-0902">Two-component regulatory system</keyword>
<dbReference type="GO" id="GO:0005524">
    <property type="term" value="F:ATP binding"/>
    <property type="evidence" value="ECO:0007669"/>
    <property type="project" value="UniProtKB-KW"/>
</dbReference>
<dbReference type="InterPro" id="IPR036890">
    <property type="entry name" value="HATPase_C_sf"/>
</dbReference>
<dbReference type="GO" id="GO:0016020">
    <property type="term" value="C:membrane"/>
    <property type="evidence" value="ECO:0007669"/>
    <property type="project" value="InterPro"/>
</dbReference>
<dbReference type="SUPFAM" id="SSF55874">
    <property type="entry name" value="ATPase domain of HSP90 chaperone/DNA topoisomerase II/histidine kinase"/>
    <property type="match status" value="1"/>
</dbReference>
<comment type="caution">
    <text evidence="11">The sequence shown here is derived from an EMBL/GenBank/DDBJ whole genome shotgun (WGS) entry which is preliminary data.</text>
</comment>
<evidence type="ECO:0000256" key="7">
    <source>
        <dbReference type="ARBA" id="ARBA00022840"/>
    </source>
</evidence>
<keyword evidence="4" id="KW-0808">Transferase</keyword>
<dbReference type="PANTHER" id="PTHR24421:SF10">
    <property type="entry name" value="NITRATE_NITRITE SENSOR PROTEIN NARQ"/>
    <property type="match status" value="1"/>
</dbReference>
<evidence type="ECO:0000313" key="12">
    <source>
        <dbReference type="Proteomes" id="UP001139485"/>
    </source>
</evidence>
<keyword evidence="7" id="KW-0067">ATP-binding</keyword>
<name>A0A9X2D8Y1_9ACTN</name>
<feature type="domain" description="Signal transduction histidine kinase subgroup 3 dimerisation and phosphoacceptor" evidence="10">
    <location>
        <begin position="166"/>
        <end position="228"/>
    </location>
</feature>
<feature type="transmembrane region" description="Helical" evidence="9">
    <location>
        <begin position="45"/>
        <end position="68"/>
    </location>
</feature>
<reference evidence="11" key="1">
    <citation type="submission" date="2022-05" db="EMBL/GenBank/DDBJ databases">
        <authorList>
            <person name="Tuo L."/>
        </authorList>
    </citation>
    <scope>NUCLEOTIDE SEQUENCE</scope>
    <source>
        <strain evidence="11">BSK12Z-4</strain>
    </source>
</reference>
<dbReference type="EC" id="2.7.13.3" evidence="2"/>
<gene>
    <name evidence="11" type="ORF">M8330_14700</name>
</gene>
<evidence type="ECO:0000256" key="2">
    <source>
        <dbReference type="ARBA" id="ARBA00012438"/>
    </source>
</evidence>
<evidence type="ECO:0000256" key="5">
    <source>
        <dbReference type="ARBA" id="ARBA00022741"/>
    </source>
</evidence>
<dbReference type="Proteomes" id="UP001139485">
    <property type="component" value="Unassembled WGS sequence"/>
</dbReference>